<feature type="compositionally biased region" description="Low complexity" evidence="1">
    <location>
        <begin position="1"/>
        <end position="12"/>
    </location>
</feature>
<dbReference type="EMBL" id="JANPWB010000012">
    <property type="protein sequence ID" value="KAJ1117137.1"/>
    <property type="molecule type" value="Genomic_DNA"/>
</dbReference>
<dbReference type="AlphaFoldDB" id="A0AAV7NR95"/>
<proteinExistence type="predicted"/>
<evidence type="ECO:0000256" key="1">
    <source>
        <dbReference type="SAM" id="MobiDB-lite"/>
    </source>
</evidence>
<feature type="region of interest" description="Disordered" evidence="1">
    <location>
        <begin position="1"/>
        <end position="29"/>
    </location>
</feature>
<protein>
    <submittedName>
        <fullName evidence="2">Uncharacterized protein</fullName>
    </submittedName>
</protein>
<dbReference type="Proteomes" id="UP001066276">
    <property type="component" value="Chromosome 8"/>
</dbReference>
<organism evidence="2 3">
    <name type="scientific">Pleurodeles waltl</name>
    <name type="common">Iberian ribbed newt</name>
    <dbReference type="NCBI Taxonomy" id="8319"/>
    <lineage>
        <taxon>Eukaryota</taxon>
        <taxon>Metazoa</taxon>
        <taxon>Chordata</taxon>
        <taxon>Craniata</taxon>
        <taxon>Vertebrata</taxon>
        <taxon>Euteleostomi</taxon>
        <taxon>Amphibia</taxon>
        <taxon>Batrachia</taxon>
        <taxon>Caudata</taxon>
        <taxon>Salamandroidea</taxon>
        <taxon>Salamandridae</taxon>
        <taxon>Pleurodelinae</taxon>
        <taxon>Pleurodeles</taxon>
    </lineage>
</organism>
<accession>A0AAV7NR95</accession>
<comment type="caution">
    <text evidence="2">The sequence shown here is derived from an EMBL/GenBank/DDBJ whole genome shotgun (WGS) entry which is preliminary data.</text>
</comment>
<keyword evidence="3" id="KW-1185">Reference proteome</keyword>
<name>A0AAV7NR95_PLEWA</name>
<sequence>MKNTATAASASKRTARQKRNDTPPPRLCLASKPVNYEAEQKVDGCKKRLECGDPPGADSAYTAWYQTLPGIIADREREGEHGAVACAVTAPCAVQAVAAGYPAGCRRSDSPPPFHSQEAGDGAWCLLRAARDAGAACCWRCRTLPEPLKPVSHCR</sequence>
<reference evidence="2" key="1">
    <citation type="journal article" date="2022" name="bioRxiv">
        <title>Sequencing and chromosome-scale assembly of the giantPleurodeles waltlgenome.</title>
        <authorList>
            <person name="Brown T."/>
            <person name="Elewa A."/>
            <person name="Iarovenko S."/>
            <person name="Subramanian E."/>
            <person name="Araus A.J."/>
            <person name="Petzold A."/>
            <person name="Susuki M."/>
            <person name="Suzuki K.-i.T."/>
            <person name="Hayashi T."/>
            <person name="Toyoda A."/>
            <person name="Oliveira C."/>
            <person name="Osipova E."/>
            <person name="Leigh N.D."/>
            <person name="Simon A."/>
            <person name="Yun M.H."/>
        </authorList>
    </citation>
    <scope>NUCLEOTIDE SEQUENCE</scope>
    <source>
        <strain evidence="2">20211129_DDA</strain>
        <tissue evidence="2">Liver</tissue>
    </source>
</reference>
<evidence type="ECO:0000313" key="2">
    <source>
        <dbReference type="EMBL" id="KAJ1117137.1"/>
    </source>
</evidence>
<gene>
    <name evidence="2" type="ORF">NDU88_005337</name>
</gene>
<evidence type="ECO:0000313" key="3">
    <source>
        <dbReference type="Proteomes" id="UP001066276"/>
    </source>
</evidence>